<dbReference type="SUPFAM" id="SSF54909">
    <property type="entry name" value="Dimeric alpha+beta barrel"/>
    <property type="match status" value="1"/>
</dbReference>
<dbReference type="InterPro" id="IPR011008">
    <property type="entry name" value="Dimeric_a/b-barrel"/>
</dbReference>
<dbReference type="Gene3D" id="3.30.70.100">
    <property type="match status" value="1"/>
</dbReference>
<proteinExistence type="predicted"/>
<comment type="caution">
    <text evidence="2">The sequence shown here is derived from an EMBL/GenBank/DDBJ whole genome shotgun (WGS) entry which is preliminary data.</text>
</comment>
<dbReference type="InterPro" id="IPR050744">
    <property type="entry name" value="AI-2_Isomerase_LsrG"/>
</dbReference>
<keyword evidence="3" id="KW-1185">Reference proteome</keyword>
<evidence type="ECO:0000313" key="2">
    <source>
        <dbReference type="EMBL" id="PTL59971.1"/>
    </source>
</evidence>
<dbReference type="PROSITE" id="PS51725">
    <property type="entry name" value="ABM"/>
    <property type="match status" value="1"/>
</dbReference>
<dbReference type="EMBL" id="PYYB01000001">
    <property type="protein sequence ID" value="PTL59971.1"/>
    <property type="molecule type" value="Genomic_DNA"/>
</dbReference>
<protein>
    <submittedName>
        <fullName evidence="2">Antibiotic biosynthesis monooxygenase</fullName>
    </submittedName>
</protein>
<reference evidence="2 3" key="1">
    <citation type="submission" date="2018-03" db="EMBL/GenBank/DDBJ databases">
        <title>Aquarubrobacter algicola gen. nov., sp. nov., a novel actinobacterium isolated from shallow eutrophic lake during the end of cyanobacterial harmful algal blooms.</title>
        <authorList>
            <person name="Chun S.J."/>
        </authorList>
    </citation>
    <scope>NUCLEOTIDE SEQUENCE [LARGE SCALE GENOMIC DNA]</scope>
    <source>
        <strain evidence="2 3">Seoho-28</strain>
    </source>
</reference>
<accession>A0A2T4UL74</accession>
<feature type="domain" description="ABM" evidence="1">
    <location>
        <begin position="2"/>
        <end position="91"/>
    </location>
</feature>
<keyword evidence="2" id="KW-0503">Monooxygenase</keyword>
<sequence>MLIVTAKIPIQPEKRDEFLAVVPGLVEASNAEEGVLDYRLYESAETPNEFLMVEQYVDEAAFGAHMQTPHLTGALQQLAGWLSGPPQLTKYEAQDGVPVPLG</sequence>
<gene>
    <name evidence="2" type="ORF">C7Y72_10095</name>
</gene>
<dbReference type="InterPro" id="IPR007138">
    <property type="entry name" value="ABM_dom"/>
</dbReference>
<keyword evidence="2" id="KW-0560">Oxidoreductase</keyword>
<dbReference type="PANTHER" id="PTHR33336">
    <property type="entry name" value="QUINOL MONOOXYGENASE YGIN-RELATED"/>
    <property type="match status" value="1"/>
</dbReference>
<organism evidence="2 3">
    <name type="scientific">Paraconexibacter algicola</name>
    <dbReference type="NCBI Taxonomy" id="2133960"/>
    <lineage>
        <taxon>Bacteria</taxon>
        <taxon>Bacillati</taxon>
        <taxon>Actinomycetota</taxon>
        <taxon>Thermoleophilia</taxon>
        <taxon>Solirubrobacterales</taxon>
        <taxon>Paraconexibacteraceae</taxon>
        <taxon>Paraconexibacter</taxon>
    </lineage>
</organism>
<dbReference type="AlphaFoldDB" id="A0A2T4UL74"/>
<evidence type="ECO:0000313" key="3">
    <source>
        <dbReference type="Proteomes" id="UP000240739"/>
    </source>
</evidence>
<dbReference type="PANTHER" id="PTHR33336:SF15">
    <property type="entry name" value="ABM DOMAIN-CONTAINING PROTEIN"/>
    <property type="match status" value="1"/>
</dbReference>
<name>A0A2T4UL74_9ACTN</name>
<dbReference type="Proteomes" id="UP000240739">
    <property type="component" value="Unassembled WGS sequence"/>
</dbReference>
<dbReference type="GO" id="GO:0004497">
    <property type="term" value="F:monooxygenase activity"/>
    <property type="evidence" value="ECO:0007669"/>
    <property type="project" value="UniProtKB-KW"/>
</dbReference>
<dbReference type="Pfam" id="PF03992">
    <property type="entry name" value="ABM"/>
    <property type="match status" value="1"/>
</dbReference>
<dbReference type="RefSeq" id="WP_107568615.1">
    <property type="nucleotide sequence ID" value="NZ_PYYB01000001.1"/>
</dbReference>
<dbReference type="OrthoDB" id="5244470at2"/>
<evidence type="ECO:0000259" key="1">
    <source>
        <dbReference type="PROSITE" id="PS51725"/>
    </source>
</evidence>